<name>A0AAD5PXC8_9CRUS</name>
<dbReference type="EMBL" id="WJBH02000002">
    <property type="protein sequence ID" value="KAI9563431.1"/>
    <property type="molecule type" value="Genomic_DNA"/>
</dbReference>
<sequence length="158" mass="17413">MKFQVWSMLAVIILMLSLATAKPTPGKSRPDARIEAQQRLQQQIEKVFGEEEWFEVLNSFISEFVEQEEEALKSQSKSTPSPGSKTTPPSASHHVTHKTKKPVAPETSTKKTMSKPEKETTSKAEKPSTAKEVKTMPPKPAKPTTPLSVKSGAKRTVA</sequence>
<keyword evidence="4" id="KW-1185">Reference proteome</keyword>
<evidence type="ECO:0000313" key="3">
    <source>
        <dbReference type="EMBL" id="KAI9563431.1"/>
    </source>
</evidence>
<evidence type="ECO:0000256" key="1">
    <source>
        <dbReference type="SAM" id="MobiDB-lite"/>
    </source>
</evidence>
<feature type="region of interest" description="Disordered" evidence="1">
    <location>
        <begin position="67"/>
        <end position="158"/>
    </location>
</feature>
<dbReference type="Proteomes" id="UP000820818">
    <property type="component" value="Linkage Group LG2"/>
</dbReference>
<feature type="compositionally biased region" description="Low complexity" evidence="1">
    <location>
        <begin position="73"/>
        <end position="92"/>
    </location>
</feature>
<accession>A0AAD5PXC8</accession>
<keyword evidence="2" id="KW-0732">Signal</keyword>
<gene>
    <name evidence="3" type="ORF">GHT06_010894</name>
</gene>
<evidence type="ECO:0000313" key="4">
    <source>
        <dbReference type="Proteomes" id="UP000820818"/>
    </source>
</evidence>
<evidence type="ECO:0000256" key="2">
    <source>
        <dbReference type="SAM" id="SignalP"/>
    </source>
</evidence>
<dbReference type="AlphaFoldDB" id="A0AAD5PXC8"/>
<proteinExistence type="predicted"/>
<organism evidence="3 4">
    <name type="scientific">Daphnia sinensis</name>
    <dbReference type="NCBI Taxonomy" id="1820382"/>
    <lineage>
        <taxon>Eukaryota</taxon>
        <taxon>Metazoa</taxon>
        <taxon>Ecdysozoa</taxon>
        <taxon>Arthropoda</taxon>
        <taxon>Crustacea</taxon>
        <taxon>Branchiopoda</taxon>
        <taxon>Diplostraca</taxon>
        <taxon>Cladocera</taxon>
        <taxon>Anomopoda</taxon>
        <taxon>Daphniidae</taxon>
        <taxon>Daphnia</taxon>
        <taxon>Daphnia similis group</taxon>
    </lineage>
</organism>
<feature type="chain" id="PRO_5041970663" evidence="2">
    <location>
        <begin position="22"/>
        <end position="158"/>
    </location>
</feature>
<comment type="caution">
    <text evidence="3">The sequence shown here is derived from an EMBL/GenBank/DDBJ whole genome shotgun (WGS) entry which is preliminary data.</text>
</comment>
<feature type="signal peptide" evidence="2">
    <location>
        <begin position="1"/>
        <end position="21"/>
    </location>
</feature>
<reference evidence="3 4" key="1">
    <citation type="submission" date="2022-05" db="EMBL/GenBank/DDBJ databases">
        <title>A multi-omics perspective on studying reproductive biology in Daphnia sinensis.</title>
        <authorList>
            <person name="Jia J."/>
        </authorList>
    </citation>
    <scope>NUCLEOTIDE SEQUENCE [LARGE SCALE GENOMIC DNA]</scope>
    <source>
        <strain evidence="3 4">WSL</strain>
    </source>
</reference>
<protein>
    <submittedName>
        <fullName evidence="3">Uncharacterized protein</fullName>
    </submittedName>
</protein>
<feature type="compositionally biased region" description="Basic and acidic residues" evidence="1">
    <location>
        <begin position="114"/>
        <end position="134"/>
    </location>
</feature>